<dbReference type="Proteomes" id="UP001500037">
    <property type="component" value="Unassembled WGS sequence"/>
</dbReference>
<feature type="domain" description="Putative restriction endonuclease" evidence="1">
    <location>
        <begin position="16"/>
        <end position="173"/>
    </location>
</feature>
<reference evidence="3" key="1">
    <citation type="journal article" date="2019" name="Int. J. Syst. Evol. Microbiol.">
        <title>The Global Catalogue of Microorganisms (GCM) 10K type strain sequencing project: providing services to taxonomists for standard genome sequencing and annotation.</title>
        <authorList>
            <consortium name="The Broad Institute Genomics Platform"/>
            <consortium name="The Broad Institute Genome Sequencing Center for Infectious Disease"/>
            <person name="Wu L."/>
            <person name="Ma J."/>
        </authorList>
    </citation>
    <scope>NUCLEOTIDE SEQUENCE [LARGE SCALE GENOMIC DNA]</scope>
    <source>
        <strain evidence="3">JCM 13004</strain>
    </source>
</reference>
<keyword evidence="2" id="KW-0255">Endonuclease</keyword>
<dbReference type="CDD" id="cd06260">
    <property type="entry name" value="DUF820-like"/>
    <property type="match status" value="1"/>
</dbReference>
<dbReference type="InterPro" id="IPR011335">
    <property type="entry name" value="Restrct_endonuc-II-like"/>
</dbReference>
<dbReference type="EMBL" id="BAAALF010000120">
    <property type="protein sequence ID" value="GAA1256573.1"/>
    <property type="molecule type" value="Genomic_DNA"/>
</dbReference>
<evidence type="ECO:0000259" key="1">
    <source>
        <dbReference type="Pfam" id="PF05685"/>
    </source>
</evidence>
<proteinExistence type="predicted"/>
<accession>A0ABP4HAP7</accession>
<evidence type="ECO:0000313" key="3">
    <source>
        <dbReference type="Proteomes" id="UP001500037"/>
    </source>
</evidence>
<keyword evidence="2" id="KW-0540">Nuclease</keyword>
<dbReference type="PANTHER" id="PTHR35400:SF3">
    <property type="entry name" value="SLL1072 PROTEIN"/>
    <property type="match status" value="1"/>
</dbReference>
<protein>
    <submittedName>
        <fullName evidence="2">Uma2 family endonuclease</fullName>
    </submittedName>
</protein>
<dbReference type="InterPro" id="IPR008538">
    <property type="entry name" value="Uma2"/>
</dbReference>
<organism evidence="2 3">
    <name type="scientific">Kitasatospora nipponensis</name>
    <dbReference type="NCBI Taxonomy" id="258049"/>
    <lineage>
        <taxon>Bacteria</taxon>
        <taxon>Bacillati</taxon>
        <taxon>Actinomycetota</taxon>
        <taxon>Actinomycetes</taxon>
        <taxon>Kitasatosporales</taxon>
        <taxon>Streptomycetaceae</taxon>
        <taxon>Kitasatospora</taxon>
    </lineage>
</organism>
<comment type="caution">
    <text evidence="2">The sequence shown here is derived from an EMBL/GenBank/DDBJ whole genome shotgun (WGS) entry which is preliminary data.</text>
</comment>
<evidence type="ECO:0000313" key="2">
    <source>
        <dbReference type="EMBL" id="GAA1256573.1"/>
    </source>
</evidence>
<dbReference type="Pfam" id="PF05685">
    <property type="entry name" value="Uma2"/>
    <property type="match status" value="1"/>
</dbReference>
<keyword evidence="3" id="KW-1185">Reference proteome</keyword>
<dbReference type="GO" id="GO:0004519">
    <property type="term" value="F:endonuclease activity"/>
    <property type="evidence" value="ECO:0007669"/>
    <property type="project" value="UniProtKB-KW"/>
</dbReference>
<dbReference type="InterPro" id="IPR012296">
    <property type="entry name" value="Nuclease_put_TT1808"/>
</dbReference>
<dbReference type="PANTHER" id="PTHR35400">
    <property type="entry name" value="SLR1083 PROTEIN"/>
    <property type="match status" value="1"/>
</dbReference>
<dbReference type="RefSeq" id="WP_344444598.1">
    <property type="nucleotide sequence ID" value="NZ_BAAALF010000120.1"/>
</dbReference>
<dbReference type="Gene3D" id="3.90.1570.10">
    <property type="entry name" value="tt1808, chain A"/>
    <property type="match status" value="1"/>
</dbReference>
<gene>
    <name evidence="2" type="ORF">GCM10009665_53790</name>
</gene>
<keyword evidence="2" id="KW-0378">Hydrolase</keyword>
<name>A0ABP4HAP7_9ACTN</name>
<sequence>MTVIDERAHRFLDSIEIPEGYRVELLNGEIILTPSGKPLHWRIQSALLKQFWQYDSWETVAEQTIRHPRFGDEPQPDLCALSASAPADQEGTYQAEHVELVVEVLSKSTRATDLLTKVEVYSRFGIPLYLIIDPFKRQCTLHRFPKAESYGDAVTLDFGRGVHLPEPFGFTLDTTSFPSYRSTGDS</sequence>
<dbReference type="SUPFAM" id="SSF52980">
    <property type="entry name" value="Restriction endonuclease-like"/>
    <property type="match status" value="1"/>
</dbReference>